<keyword evidence="6 8" id="KW-1133">Transmembrane helix</keyword>
<evidence type="ECO:0000256" key="5">
    <source>
        <dbReference type="ARBA" id="ARBA00022692"/>
    </source>
</evidence>
<dbReference type="Proteomes" id="UP000198915">
    <property type="component" value="Unassembled WGS sequence"/>
</dbReference>
<feature type="transmembrane region" description="Helical" evidence="8">
    <location>
        <begin position="271"/>
        <end position="291"/>
    </location>
</feature>
<dbReference type="EMBL" id="FORT01000003">
    <property type="protein sequence ID" value="SFJ36617.1"/>
    <property type="molecule type" value="Genomic_DNA"/>
</dbReference>
<dbReference type="InterPro" id="IPR004776">
    <property type="entry name" value="Mem_transp_PIN-like"/>
</dbReference>
<evidence type="ECO:0000256" key="7">
    <source>
        <dbReference type="ARBA" id="ARBA00023136"/>
    </source>
</evidence>
<reference evidence="10" key="1">
    <citation type="submission" date="2016-10" db="EMBL/GenBank/DDBJ databases">
        <authorList>
            <person name="Varghese N."/>
            <person name="Submissions S."/>
        </authorList>
    </citation>
    <scope>NUCLEOTIDE SEQUENCE [LARGE SCALE GENOMIC DNA]</scope>
    <source>
        <strain evidence="10">OK042</strain>
    </source>
</reference>
<feature type="transmembrane region" description="Helical" evidence="8">
    <location>
        <begin position="152"/>
        <end position="169"/>
    </location>
</feature>
<evidence type="ECO:0000313" key="9">
    <source>
        <dbReference type="EMBL" id="SFJ36617.1"/>
    </source>
</evidence>
<dbReference type="STRING" id="1884381.SAMN05518846_103138"/>
<evidence type="ECO:0000256" key="2">
    <source>
        <dbReference type="ARBA" id="ARBA00010145"/>
    </source>
</evidence>
<dbReference type="AlphaFoldDB" id="A0A1I3QU23"/>
<feature type="transmembrane region" description="Helical" evidence="8">
    <location>
        <begin position="118"/>
        <end position="140"/>
    </location>
</feature>
<accession>A0A1I3QU23</accession>
<comment type="subcellular location">
    <subcellularLocation>
        <location evidence="1">Cell membrane</location>
        <topology evidence="1">Multi-pass membrane protein</topology>
    </subcellularLocation>
</comment>
<evidence type="ECO:0000256" key="3">
    <source>
        <dbReference type="ARBA" id="ARBA00022448"/>
    </source>
</evidence>
<feature type="transmembrane region" description="Helical" evidence="8">
    <location>
        <begin position="28"/>
        <end position="46"/>
    </location>
</feature>
<dbReference type="PANTHER" id="PTHR36838">
    <property type="entry name" value="AUXIN EFFLUX CARRIER FAMILY PROTEIN"/>
    <property type="match status" value="1"/>
</dbReference>
<dbReference type="PANTHER" id="PTHR36838:SF3">
    <property type="entry name" value="TRANSPORTER AUXIN EFFLUX CARRIER EC FAMILY"/>
    <property type="match status" value="1"/>
</dbReference>
<gene>
    <name evidence="9" type="ORF">SAMN05518846_103138</name>
</gene>
<dbReference type="GO" id="GO:0005886">
    <property type="term" value="C:plasma membrane"/>
    <property type="evidence" value="ECO:0007669"/>
    <property type="project" value="UniProtKB-SubCell"/>
</dbReference>
<comment type="similarity">
    <text evidence="2">Belongs to the auxin efflux carrier (TC 2.A.69) family.</text>
</comment>
<keyword evidence="5 8" id="KW-0812">Transmembrane</keyword>
<feature type="transmembrane region" description="Helical" evidence="8">
    <location>
        <begin position="219"/>
        <end position="237"/>
    </location>
</feature>
<dbReference type="Pfam" id="PF03547">
    <property type="entry name" value="Mem_trans"/>
    <property type="match status" value="1"/>
</dbReference>
<feature type="transmembrane region" description="Helical" evidence="8">
    <location>
        <begin position="243"/>
        <end position="262"/>
    </location>
</feature>
<evidence type="ECO:0000313" key="10">
    <source>
        <dbReference type="Proteomes" id="UP000198915"/>
    </source>
</evidence>
<dbReference type="Gene3D" id="1.20.1530.20">
    <property type="match status" value="1"/>
</dbReference>
<keyword evidence="10" id="KW-1185">Reference proteome</keyword>
<feature type="transmembrane region" description="Helical" evidence="8">
    <location>
        <begin position="90"/>
        <end position="112"/>
    </location>
</feature>
<organism evidence="9 10">
    <name type="scientific">Brevibacillus centrosporus</name>
    <dbReference type="NCBI Taxonomy" id="54910"/>
    <lineage>
        <taxon>Bacteria</taxon>
        <taxon>Bacillati</taxon>
        <taxon>Bacillota</taxon>
        <taxon>Bacilli</taxon>
        <taxon>Bacillales</taxon>
        <taxon>Paenibacillaceae</taxon>
        <taxon>Brevibacillus</taxon>
    </lineage>
</organism>
<protein>
    <submittedName>
        <fullName evidence="9">Predicted permease</fullName>
    </submittedName>
</protein>
<sequence length="295" mass="33362">MLQAMVVVFGFMALGYFAQRKEEQNRSLAKLCLYYLIPILIFQSFVHTGVSVQSLAMIVLHFFVTTLIVYVLLLYVVGRLFGWKREVLKWNVLAATLANVGYFGLAVIRYAVGEHAVPYAVAVSLAFNLYMAIFGFSQVGDEQQWQARIKRIFQNPYLYAVGAGLIWRWMDLRMPESLDAFLNLAASATLPLTLLLTGAEMRKNRYERSELWDAAKVSVLKLVLPVLIAWPLALWMTDDPVEQGVMILMFGMPTSLNLLLLAKDQERDTSALAMVILLTTLLSPFTLMLVMNHLP</sequence>
<dbReference type="GO" id="GO:0055085">
    <property type="term" value="P:transmembrane transport"/>
    <property type="evidence" value="ECO:0007669"/>
    <property type="project" value="InterPro"/>
</dbReference>
<evidence type="ECO:0000256" key="8">
    <source>
        <dbReference type="SAM" id="Phobius"/>
    </source>
</evidence>
<evidence type="ECO:0000256" key="6">
    <source>
        <dbReference type="ARBA" id="ARBA00022989"/>
    </source>
</evidence>
<keyword evidence="3" id="KW-0813">Transport</keyword>
<dbReference type="RefSeq" id="WP_092267101.1">
    <property type="nucleotide sequence ID" value="NZ_BJOE01000004.1"/>
</dbReference>
<dbReference type="InterPro" id="IPR038770">
    <property type="entry name" value="Na+/solute_symporter_sf"/>
</dbReference>
<evidence type="ECO:0000256" key="4">
    <source>
        <dbReference type="ARBA" id="ARBA00022475"/>
    </source>
</evidence>
<feature type="transmembrane region" description="Helical" evidence="8">
    <location>
        <begin position="181"/>
        <end position="199"/>
    </location>
</feature>
<evidence type="ECO:0000256" key="1">
    <source>
        <dbReference type="ARBA" id="ARBA00004651"/>
    </source>
</evidence>
<proteinExistence type="inferred from homology"/>
<name>A0A1I3QU23_9BACL</name>
<keyword evidence="7 8" id="KW-0472">Membrane</keyword>
<feature type="transmembrane region" description="Helical" evidence="8">
    <location>
        <begin position="58"/>
        <end position="78"/>
    </location>
</feature>
<keyword evidence="4" id="KW-1003">Cell membrane</keyword>